<name>A0A6S6U203_9GAMM</name>
<sequence>MFILQFIPLFSFILAGYVGLHLIGFFPKYLNIIIFHLQLPSGSIWKPTYGDLMIMMGILVLFVELFKSTRTSTTSIIDHILSTFVLVAFLVMWLIYPWAGNSYFMIIAMMSFLDVIAGFTITISSARRDIGLGGGG</sequence>
<feature type="transmembrane region" description="Helical" evidence="1">
    <location>
        <begin position="47"/>
        <end position="66"/>
    </location>
</feature>
<reference evidence="2" key="1">
    <citation type="submission" date="2020-01" db="EMBL/GenBank/DDBJ databases">
        <authorList>
            <person name="Meier V. D."/>
            <person name="Meier V D."/>
        </authorList>
    </citation>
    <scope>NUCLEOTIDE SEQUENCE</scope>
    <source>
        <strain evidence="2">HLG_WM_MAG_07</strain>
    </source>
</reference>
<keyword evidence="1" id="KW-0472">Membrane</keyword>
<evidence type="ECO:0000313" key="2">
    <source>
        <dbReference type="EMBL" id="CAA6820749.1"/>
    </source>
</evidence>
<gene>
    <name evidence="2" type="ORF">HELGO_WM19652</name>
</gene>
<feature type="transmembrane region" description="Helical" evidence="1">
    <location>
        <begin position="102"/>
        <end position="123"/>
    </location>
</feature>
<accession>A0A6S6U203</accession>
<keyword evidence="1" id="KW-0812">Transmembrane</keyword>
<feature type="transmembrane region" description="Helical" evidence="1">
    <location>
        <begin position="7"/>
        <end position="27"/>
    </location>
</feature>
<evidence type="ECO:0000256" key="1">
    <source>
        <dbReference type="SAM" id="Phobius"/>
    </source>
</evidence>
<feature type="transmembrane region" description="Helical" evidence="1">
    <location>
        <begin position="78"/>
        <end position="96"/>
    </location>
</feature>
<protein>
    <submittedName>
        <fullName evidence="2">Uncharacterized protein</fullName>
    </submittedName>
</protein>
<keyword evidence="1" id="KW-1133">Transmembrane helix</keyword>
<organism evidence="2">
    <name type="scientific">uncultured Thiotrichaceae bacterium</name>
    <dbReference type="NCBI Taxonomy" id="298394"/>
    <lineage>
        <taxon>Bacteria</taxon>
        <taxon>Pseudomonadati</taxon>
        <taxon>Pseudomonadota</taxon>
        <taxon>Gammaproteobacteria</taxon>
        <taxon>Thiotrichales</taxon>
        <taxon>Thiotrichaceae</taxon>
        <taxon>environmental samples</taxon>
    </lineage>
</organism>
<dbReference type="EMBL" id="CACVAY010000101">
    <property type="protein sequence ID" value="CAA6820749.1"/>
    <property type="molecule type" value="Genomic_DNA"/>
</dbReference>
<proteinExistence type="predicted"/>
<dbReference type="AlphaFoldDB" id="A0A6S6U203"/>